<dbReference type="Proteomes" id="UP000265427">
    <property type="component" value="Unassembled WGS sequence"/>
</dbReference>
<name>A0A397B126_APHAT</name>
<dbReference type="GO" id="GO:0032934">
    <property type="term" value="F:sterol binding"/>
    <property type="evidence" value="ECO:0007669"/>
    <property type="project" value="TreeGrafter"/>
</dbReference>
<accession>A0A397B126</accession>
<evidence type="ECO:0000313" key="3">
    <source>
        <dbReference type="EMBL" id="RHY11437.1"/>
    </source>
</evidence>
<gene>
    <name evidence="3" type="ORF">DYB36_012322</name>
</gene>
<dbReference type="InterPro" id="IPR053958">
    <property type="entry name" value="HMGCR/SNAP/NPC1-like_SSD"/>
</dbReference>
<dbReference type="Pfam" id="PF12349">
    <property type="entry name" value="Sterol-sensing"/>
    <property type="match status" value="1"/>
</dbReference>
<dbReference type="PANTHER" id="PTHR45727:SF9">
    <property type="entry name" value="SSD DOMAIN-CONTAINING PROTEIN"/>
    <property type="match status" value="1"/>
</dbReference>
<reference evidence="3 4" key="1">
    <citation type="submission" date="2018-08" db="EMBL/GenBank/DDBJ databases">
        <title>Aphanomyces genome sequencing and annotation.</title>
        <authorList>
            <person name="Minardi D."/>
            <person name="Oidtmann B."/>
            <person name="Van Der Giezen M."/>
            <person name="Studholme D.J."/>
        </authorList>
    </citation>
    <scope>NUCLEOTIDE SEQUENCE [LARGE SCALE GENOMIC DNA]</scope>
    <source>
        <strain evidence="3 4">Kv</strain>
    </source>
</reference>
<keyword evidence="1" id="KW-0812">Transmembrane</keyword>
<keyword evidence="1" id="KW-1133">Transmembrane helix</keyword>
<feature type="transmembrane region" description="Helical" evidence="1">
    <location>
        <begin position="53"/>
        <end position="72"/>
    </location>
</feature>
<feature type="transmembrane region" description="Helical" evidence="1">
    <location>
        <begin position="84"/>
        <end position="109"/>
    </location>
</feature>
<evidence type="ECO:0000313" key="4">
    <source>
        <dbReference type="Proteomes" id="UP000265427"/>
    </source>
</evidence>
<evidence type="ECO:0000256" key="1">
    <source>
        <dbReference type="SAM" id="Phobius"/>
    </source>
</evidence>
<comment type="caution">
    <text evidence="3">The sequence shown here is derived from an EMBL/GenBank/DDBJ whole genome shotgun (WGS) entry which is preliminary data.</text>
</comment>
<feature type="non-terminal residue" evidence="3">
    <location>
        <position position="1"/>
    </location>
</feature>
<dbReference type="VEuPathDB" id="FungiDB:H257_17951"/>
<dbReference type="GO" id="GO:0015918">
    <property type="term" value="P:sterol transport"/>
    <property type="evidence" value="ECO:0007669"/>
    <property type="project" value="TreeGrafter"/>
</dbReference>
<dbReference type="GO" id="GO:0016020">
    <property type="term" value="C:membrane"/>
    <property type="evidence" value="ECO:0007669"/>
    <property type="project" value="TreeGrafter"/>
</dbReference>
<evidence type="ECO:0000259" key="2">
    <source>
        <dbReference type="PROSITE" id="PS50156"/>
    </source>
</evidence>
<dbReference type="PROSITE" id="PS50156">
    <property type="entry name" value="SSD"/>
    <property type="match status" value="1"/>
</dbReference>
<proteinExistence type="predicted"/>
<feature type="domain" description="SSD" evidence="2">
    <location>
        <begin position="52"/>
        <end position="201"/>
    </location>
</feature>
<dbReference type="InterPro" id="IPR000731">
    <property type="entry name" value="SSD"/>
</dbReference>
<organism evidence="3 4">
    <name type="scientific">Aphanomyces astaci</name>
    <name type="common">Crayfish plague agent</name>
    <dbReference type="NCBI Taxonomy" id="112090"/>
    <lineage>
        <taxon>Eukaryota</taxon>
        <taxon>Sar</taxon>
        <taxon>Stramenopiles</taxon>
        <taxon>Oomycota</taxon>
        <taxon>Saprolegniomycetes</taxon>
        <taxon>Saprolegniales</taxon>
        <taxon>Verrucalvaceae</taxon>
        <taxon>Aphanomyces</taxon>
    </lineage>
</organism>
<sequence length="271" mass="30151">NNPQNTTFLAHAKAWEAQVFLNTSFSSPSGLVVERMAQRSVEDALTVETQQNAFVVVLSYGVMFVYVALALGNARDPVRSRFGLGLWGILIVLFSMGIAFGVAVCVMRIEITMITLEVVPFLILAIGVDNMFILTNELDRLTRCQSHFHSLPQLVGEAMMHVGPSITVAAASESLAFLVGAYTKIPALESFCMVAALAVVMRQVNYTDRQVQRSTMDLLDKLSLLDAYMDTPIFAWLNTFNQWRQLRAFLEEKREDGKCQQTRNNADISSV</sequence>
<feature type="transmembrane region" description="Helical" evidence="1">
    <location>
        <begin position="115"/>
        <end position="134"/>
    </location>
</feature>
<dbReference type="AlphaFoldDB" id="A0A397B126"/>
<dbReference type="EMBL" id="QUSZ01005048">
    <property type="protein sequence ID" value="RHY11437.1"/>
    <property type="molecule type" value="Genomic_DNA"/>
</dbReference>
<protein>
    <recommendedName>
        <fullName evidence="2">SSD domain-containing protein</fullName>
    </recommendedName>
</protein>
<keyword evidence="1" id="KW-0472">Membrane</keyword>
<dbReference type="PANTHER" id="PTHR45727">
    <property type="entry name" value="NPC INTRACELLULAR CHOLESTEROL TRANSPORTER 1"/>
    <property type="match status" value="1"/>
</dbReference>
<dbReference type="SUPFAM" id="SSF82866">
    <property type="entry name" value="Multidrug efflux transporter AcrB transmembrane domain"/>
    <property type="match status" value="1"/>
</dbReference>